<feature type="compositionally biased region" description="Low complexity" evidence="1">
    <location>
        <begin position="24"/>
        <end position="51"/>
    </location>
</feature>
<evidence type="ECO:0000256" key="1">
    <source>
        <dbReference type="SAM" id="MobiDB-lite"/>
    </source>
</evidence>
<organism evidence="2 3">
    <name type="scientific">Streptacidiphilus monticola</name>
    <dbReference type="NCBI Taxonomy" id="2161674"/>
    <lineage>
        <taxon>Bacteria</taxon>
        <taxon>Bacillati</taxon>
        <taxon>Actinomycetota</taxon>
        <taxon>Actinomycetes</taxon>
        <taxon>Kitasatosporales</taxon>
        <taxon>Streptomycetaceae</taxon>
        <taxon>Streptacidiphilus</taxon>
    </lineage>
</organism>
<gene>
    <name evidence="2" type="ORF">ACFP3V_09220</name>
</gene>
<proteinExistence type="predicted"/>
<feature type="compositionally biased region" description="Low complexity" evidence="1">
    <location>
        <begin position="64"/>
        <end position="90"/>
    </location>
</feature>
<accession>A0ABW1FY31</accession>
<evidence type="ECO:0000313" key="2">
    <source>
        <dbReference type="EMBL" id="MFC5907400.1"/>
    </source>
</evidence>
<name>A0ABW1FY31_9ACTN</name>
<keyword evidence="3" id="KW-1185">Reference proteome</keyword>
<dbReference type="EMBL" id="JBHSQJ010000032">
    <property type="protein sequence ID" value="MFC5907400.1"/>
    <property type="molecule type" value="Genomic_DNA"/>
</dbReference>
<dbReference type="Proteomes" id="UP001596174">
    <property type="component" value="Unassembled WGS sequence"/>
</dbReference>
<protein>
    <submittedName>
        <fullName evidence="2">Uncharacterized protein</fullName>
    </submittedName>
</protein>
<evidence type="ECO:0000313" key="3">
    <source>
        <dbReference type="Proteomes" id="UP001596174"/>
    </source>
</evidence>
<reference evidence="3" key="1">
    <citation type="journal article" date="2019" name="Int. J. Syst. Evol. Microbiol.">
        <title>The Global Catalogue of Microorganisms (GCM) 10K type strain sequencing project: providing services to taxonomists for standard genome sequencing and annotation.</title>
        <authorList>
            <consortium name="The Broad Institute Genomics Platform"/>
            <consortium name="The Broad Institute Genome Sequencing Center for Infectious Disease"/>
            <person name="Wu L."/>
            <person name="Ma J."/>
        </authorList>
    </citation>
    <scope>NUCLEOTIDE SEQUENCE [LARGE SCALE GENOMIC DNA]</scope>
    <source>
        <strain evidence="3">JCM 4816</strain>
    </source>
</reference>
<feature type="non-terminal residue" evidence="2">
    <location>
        <position position="101"/>
    </location>
</feature>
<comment type="caution">
    <text evidence="2">The sequence shown here is derived from an EMBL/GenBank/DDBJ whole genome shotgun (WGS) entry which is preliminary data.</text>
</comment>
<feature type="region of interest" description="Disordered" evidence="1">
    <location>
        <begin position="1"/>
        <end position="101"/>
    </location>
</feature>
<sequence>MPRRVTLPGADELFRTTGGTALTPTPRAASDAASAPATEAGPGAEHAAAPAEQPTVPAGRRPLADGGAAPQPGVAGPAGATTAASAVNGTQGVPGGHRVRG</sequence>